<keyword evidence="2" id="KW-0812">Transmembrane</keyword>
<accession>A0A068NPW9</accession>
<dbReference type="eggNOG" id="ENOG502Z947">
    <property type="taxonomic scope" value="Bacteria"/>
</dbReference>
<keyword evidence="2" id="KW-0472">Membrane</keyword>
<evidence type="ECO:0000313" key="4">
    <source>
        <dbReference type="Proteomes" id="UP000027982"/>
    </source>
</evidence>
<evidence type="ECO:0008006" key="5">
    <source>
        <dbReference type="Google" id="ProtNLM"/>
    </source>
</evidence>
<proteinExistence type="predicted"/>
<feature type="transmembrane region" description="Helical" evidence="2">
    <location>
        <begin position="32"/>
        <end position="51"/>
    </location>
</feature>
<feature type="transmembrane region" description="Helical" evidence="2">
    <location>
        <begin position="223"/>
        <end position="244"/>
    </location>
</feature>
<feature type="transmembrane region" description="Helical" evidence="2">
    <location>
        <begin position="264"/>
        <end position="284"/>
    </location>
</feature>
<evidence type="ECO:0000256" key="1">
    <source>
        <dbReference type="SAM" id="MobiDB-lite"/>
    </source>
</evidence>
<feature type="transmembrane region" description="Helical" evidence="2">
    <location>
        <begin position="588"/>
        <end position="611"/>
    </location>
</feature>
<dbReference type="Proteomes" id="UP000027982">
    <property type="component" value="Chromosome"/>
</dbReference>
<name>A0A068NPW9_FIMGI</name>
<evidence type="ECO:0000256" key="2">
    <source>
        <dbReference type="SAM" id="Phobius"/>
    </source>
</evidence>
<evidence type="ECO:0000313" key="3">
    <source>
        <dbReference type="EMBL" id="AIE85476.1"/>
    </source>
</evidence>
<feature type="region of interest" description="Disordered" evidence="1">
    <location>
        <begin position="1"/>
        <end position="21"/>
    </location>
</feature>
<dbReference type="EMBL" id="CP007139">
    <property type="protein sequence ID" value="AIE85476.1"/>
    <property type="molecule type" value="Genomic_DNA"/>
</dbReference>
<organism evidence="3 4">
    <name type="scientific">Fimbriimonas ginsengisoli Gsoil 348</name>
    <dbReference type="NCBI Taxonomy" id="661478"/>
    <lineage>
        <taxon>Bacteria</taxon>
        <taxon>Bacillati</taxon>
        <taxon>Armatimonadota</taxon>
        <taxon>Fimbriimonadia</taxon>
        <taxon>Fimbriimonadales</taxon>
        <taxon>Fimbriimonadaceae</taxon>
        <taxon>Fimbriimonas</taxon>
    </lineage>
</organism>
<keyword evidence="4" id="KW-1185">Reference proteome</keyword>
<feature type="transmembrane region" description="Helical" evidence="2">
    <location>
        <begin position="155"/>
        <end position="181"/>
    </location>
</feature>
<feature type="transmembrane region" description="Helical" evidence="2">
    <location>
        <begin position="631"/>
        <end position="653"/>
    </location>
</feature>
<keyword evidence="2" id="KW-1133">Transmembrane helix</keyword>
<gene>
    <name evidence="3" type="ORF">OP10G_2108</name>
</gene>
<dbReference type="RefSeq" id="WP_025225954.1">
    <property type="nucleotide sequence ID" value="NZ_CP007139.1"/>
</dbReference>
<feature type="transmembrane region" description="Helical" evidence="2">
    <location>
        <begin position="289"/>
        <end position="309"/>
    </location>
</feature>
<dbReference type="HOGENOM" id="CLU_420768_0_0_0"/>
<feature type="transmembrane region" description="Helical" evidence="2">
    <location>
        <begin position="85"/>
        <end position="101"/>
    </location>
</feature>
<dbReference type="KEGG" id="fgi:OP10G_2108"/>
<sequence length="662" mass="71798">MARNEALDPVEATPPASPPEPEFQNGFTLKTLIGAIFIALFMVPGGMYLGLVAGQGVGDAAEWVTIVLFAEVARRSYQPLRKQEIYILFYIASSLTTVVNAERGLAGGPMSNLIWNAYFRTSQAARPIADKIPDWAVPSATSPGLVHRELWHAHWLMPIILLVVTELCGRLSWMGLGYALFRITSDVEKLPFPYAPVAASGATALSEAGSESWRWGIFSTGTVIGLLFGLVYVGVPVLTGTMFGHSVEILPIPFADYTKNVANFAPAAIVGLSFSLGNVLMGFVLPYEIVAGAMAASVAALIIGNPLLYKAGLLPNYHPGGDAILTKLSVDMDFWLSAGIGVNLAVAILGIGLVFKAFRDAKKHQIERKFSLAPPPPGRGDVPIWIALAAWLGSTATLVVLCRWLIPEFPAWILIFFGFLWSPMNSYISARMHGLTGRGVSFPYLKEASVVASGYRGVDVWYAPIPLADQGPVAQRFREVELTGTKLNSILYAEIAMFPIVMIASFAFWSFFWNSNALPSAAYPYAQKFWPIQAQLQSVMQQINVPRPNGEVGWFAKAIKPMYVLGGTAGGLILYGIFGLFKLPLLFFYGFAGGLGLYPANTIPQFFGAWFGRRYMAKRYGAENWSRYAPVLLAGFSCGTGLISLASISIALVSKAVAKLPY</sequence>
<dbReference type="AlphaFoldDB" id="A0A068NPW9"/>
<reference evidence="3 4" key="1">
    <citation type="journal article" date="2014" name="PLoS ONE">
        <title>The first complete genome sequence of the class fimbriimonadia in the phylum armatimonadetes.</title>
        <authorList>
            <person name="Hu Z.Y."/>
            <person name="Wang Y.Z."/>
            <person name="Im W.T."/>
            <person name="Wang S.Y."/>
            <person name="Zhao G.P."/>
            <person name="Zheng H.J."/>
            <person name="Quan Z.X."/>
        </authorList>
    </citation>
    <scope>NUCLEOTIDE SEQUENCE [LARGE SCALE GENOMIC DNA]</scope>
    <source>
        <strain evidence="3">Gsoil 348</strain>
    </source>
</reference>
<feature type="transmembrane region" description="Helical" evidence="2">
    <location>
        <begin position="334"/>
        <end position="355"/>
    </location>
</feature>
<dbReference type="STRING" id="661478.OP10G_2108"/>
<feature type="transmembrane region" description="Helical" evidence="2">
    <location>
        <begin position="491"/>
        <end position="512"/>
    </location>
</feature>
<dbReference type="OrthoDB" id="1550254at2"/>
<protein>
    <recommendedName>
        <fullName evidence="5">Peptide transporter</fullName>
    </recommendedName>
</protein>
<feature type="transmembrane region" description="Helical" evidence="2">
    <location>
        <begin position="562"/>
        <end position="581"/>
    </location>
</feature>